<dbReference type="SUPFAM" id="SSF50814">
    <property type="entry name" value="Lipocalins"/>
    <property type="match status" value="1"/>
</dbReference>
<sequence length="261" mass="29514">MNVLDRHWENLFGSCSLDGEAWHSITTTYSANQQQIGSRKFVRSFYPNSDRTSITHINCYHEANGSTRERTWEINKSECNQLDGLIHPAAGSMRALSVGDGVTAWVTPKWVAGRSVSPELFVPHGDRRQSLVIVYSTVGWIDRIFHIREQLGEFPPQPSPPQNIDRSGQWKVTRSQMTPNLQISRETPTEPVELAALLDRDLERTLTDGVVVYTPEKLTQGKAFEIASGQFISEKTYKQVRVNYTDAGVFNLLTTEAFEKI</sequence>
<dbReference type="EMBL" id="JADEXN010000124">
    <property type="protein sequence ID" value="MBE9040847.1"/>
    <property type="molecule type" value="Genomic_DNA"/>
</dbReference>
<dbReference type="InterPro" id="IPR022017">
    <property type="entry name" value="BFA1-like_DUF3598"/>
</dbReference>
<evidence type="ECO:0000313" key="3">
    <source>
        <dbReference type="Proteomes" id="UP000621799"/>
    </source>
</evidence>
<comment type="caution">
    <text evidence="2">The sequence shown here is derived from an EMBL/GenBank/DDBJ whole genome shotgun (WGS) entry which is preliminary data.</text>
</comment>
<accession>A0A928VY02</accession>
<dbReference type="RefSeq" id="WP_264321083.1">
    <property type="nucleotide sequence ID" value="NZ_JADEXN010000124.1"/>
</dbReference>
<dbReference type="Gene3D" id="2.40.128.20">
    <property type="match status" value="1"/>
</dbReference>
<reference evidence="2" key="1">
    <citation type="submission" date="2020-10" db="EMBL/GenBank/DDBJ databases">
        <authorList>
            <person name="Castelo-Branco R."/>
            <person name="Eusebio N."/>
            <person name="Adriana R."/>
            <person name="Vieira A."/>
            <person name="Brugerolle De Fraissinette N."/>
            <person name="Rezende De Castro R."/>
            <person name="Schneider M.P."/>
            <person name="Vasconcelos V."/>
            <person name="Leao P.N."/>
        </authorList>
    </citation>
    <scope>NUCLEOTIDE SEQUENCE</scope>
    <source>
        <strain evidence="2">LEGE 11467</strain>
    </source>
</reference>
<dbReference type="Proteomes" id="UP000621799">
    <property type="component" value="Unassembled WGS sequence"/>
</dbReference>
<evidence type="ECO:0000259" key="1">
    <source>
        <dbReference type="Pfam" id="PF12204"/>
    </source>
</evidence>
<protein>
    <submittedName>
        <fullName evidence="2">DUF3598 family protein</fullName>
    </submittedName>
</protein>
<evidence type="ECO:0000313" key="2">
    <source>
        <dbReference type="EMBL" id="MBE9040847.1"/>
    </source>
</evidence>
<organism evidence="2 3">
    <name type="scientific">Zarconia navalis LEGE 11467</name>
    <dbReference type="NCBI Taxonomy" id="1828826"/>
    <lineage>
        <taxon>Bacteria</taxon>
        <taxon>Bacillati</taxon>
        <taxon>Cyanobacteriota</taxon>
        <taxon>Cyanophyceae</taxon>
        <taxon>Oscillatoriophycideae</taxon>
        <taxon>Oscillatoriales</taxon>
        <taxon>Oscillatoriales incertae sedis</taxon>
        <taxon>Zarconia</taxon>
        <taxon>Zarconia navalis</taxon>
    </lineage>
</organism>
<proteinExistence type="predicted"/>
<dbReference type="AlphaFoldDB" id="A0A928VY02"/>
<dbReference type="Pfam" id="PF12204">
    <property type="entry name" value="DUF3598_N"/>
    <property type="match status" value="1"/>
</dbReference>
<dbReference type="InterPro" id="IPR012674">
    <property type="entry name" value="Calycin"/>
</dbReference>
<keyword evidence="3" id="KW-1185">Reference proteome</keyword>
<gene>
    <name evidence="2" type="ORF">IQ235_08650</name>
</gene>
<feature type="domain" description="DUF3598" evidence="1">
    <location>
        <begin position="6"/>
        <end position="153"/>
    </location>
</feature>
<name>A0A928VY02_9CYAN</name>